<evidence type="ECO:0000256" key="1">
    <source>
        <dbReference type="ARBA" id="ARBA00004141"/>
    </source>
</evidence>
<sequence>MFQTLRLDWKRHGWAILYCAVSAIGALCYGYDNTYYNGVLAMQQFKNDYGTHRNASGNLELPSSFQALTASAIYIGDLIGAIIAAPVNDHWGRKATFWLASFCILIGGICQVADTLYHEAIITVGRILMGLGVGQFTVTSLLYIGEVAPSAIRGPALMSFQFLQSCSQLVASCINEGTEKLENNSLSYKLPMGGLVVLPLMMFAFLPFIPESPIWYIFKNRQSEAEETFQRINRSQPEYDPTADMTQANDARRIGEQNAEFSSWKSLVTDPVERRKVIFSAGAMFSQQVCGILFFYVYGVVFIQAIGVEDPFLVQIVINVVQIIAVGASVIVANKARRRANLMVTNCMMLVAFIVIGAIGTRPLTTATQYVIVVFSFVVVVGFNFGLGPLAYTVAREMAVGVNQNKIMSTSIVIFYFTTWVISFTAPYLYYDAGLGPMVGFVYAGTTCLSLLWTWFCVGETAGRTSLEISLFFAEKIPVRSWKTHVFPEESLYELKEAENDFGTETDGKAEHAELEGAM</sequence>
<dbReference type="SUPFAM" id="SSF103473">
    <property type="entry name" value="MFS general substrate transporter"/>
    <property type="match status" value="1"/>
</dbReference>
<evidence type="ECO:0000313" key="10">
    <source>
        <dbReference type="EMBL" id="OJJ58376.1"/>
    </source>
</evidence>
<evidence type="ECO:0000256" key="3">
    <source>
        <dbReference type="ARBA" id="ARBA00022448"/>
    </source>
</evidence>
<evidence type="ECO:0000256" key="6">
    <source>
        <dbReference type="ARBA" id="ARBA00023136"/>
    </source>
</evidence>
<dbReference type="InterPro" id="IPR036259">
    <property type="entry name" value="MFS_trans_sf"/>
</dbReference>
<dbReference type="Proteomes" id="UP000184356">
    <property type="component" value="Unassembled WGS sequence"/>
</dbReference>
<proteinExistence type="inferred from homology"/>
<evidence type="ECO:0000256" key="7">
    <source>
        <dbReference type="RuleBase" id="RU003346"/>
    </source>
</evidence>
<dbReference type="NCBIfam" id="TIGR00879">
    <property type="entry name" value="SP"/>
    <property type="match status" value="1"/>
</dbReference>
<reference evidence="11" key="1">
    <citation type="journal article" date="2017" name="Genome Biol.">
        <title>Comparative genomics reveals high biological diversity and specific adaptations in the industrially and medically important fungal genus Aspergillus.</title>
        <authorList>
            <person name="de Vries R.P."/>
            <person name="Riley R."/>
            <person name="Wiebenga A."/>
            <person name="Aguilar-Osorio G."/>
            <person name="Amillis S."/>
            <person name="Uchima C.A."/>
            <person name="Anderluh G."/>
            <person name="Asadollahi M."/>
            <person name="Askin M."/>
            <person name="Barry K."/>
            <person name="Battaglia E."/>
            <person name="Bayram O."/>
            <person name="Benocci T."/>
            <person name="Braus-Stromeyer S.A."/>
            <person name="Caldana C."/>
            <person name="Canovas D."/>
            <person name="Cerqueira G.C."/>
            <person name="Chen F."/>
            <person name="Chen W."/>
            <person name="Choi C."/>
            <person name="Clum A."/>
            <person name="Dos Santos R.A."/>
            <person name="Damasio A.R."/>
            <person name="Diallinas G."/>
            <person name="Emri T."/>
            <person name="Fekete E."/>
            <person name="Flipphi M."/>
            <person name="Freyberg S."/>
            <person name="Gallo A."/>
            <person name="Gournas C."/>
            <person name="Habgood R."/>
            <person name="Hainaut M."/>
            <person name="Harispe M.L."/>
            <person name="Henrissat B."/>
            <person name="Hilden K.S."/>
            <person name="Hope R."/>
            <person name="Hossain A."/>
            <person name="Karabika E."/>
            <person name="Karaffa L."/>
            <person name="Karanyi Z."/>
            <person name="Krasevec N."/>
            <person name="Kuo A."/>
            <person name="Kusch H."/>
            <person name="LaButti K."/>
            <person name="Lagendijk E.L."/>
            <person name="Lapidus A."/>
            <person name="Levasseur A."/>
            <person name="Lindquist E."/>
            <person name="Lipzen A."/>
            <person name="Logrieco A.F."/>
            <person name="MacCabe A."/>
            <person name="Maekelae M.R."/>
            <person name="Malavazi I."/>
            <person name="Melin P."/>
            <person name="Meyer V."/>
            <person name="Mielnichuk N."/>
            <person name="Miskei M."/>
            <person name="Molnar A.P."/>
            <person name="Mule G."/>
            <person name="Ngan C.Y."/>
            <person name="Orejas M."/>
            <person name="Orosz E."/>
            <person name="Ouedraogo J.P."/>
            <person name="Overkamp K.M."/>
            <person name="Park H.-S."/>
            <person name="Perrone G."/>
            <person name="Piumi F."/>
            <person name="Punt P.J."/>
            <person name="Ram A.F."/>
            <person name="Ramon A."/>
            <person name="Rauscher S."/>
            <person name="Record E."/>
            <person name="Riano-Pachon D.M."/>
            <person name="Robert V."/>
            <person name="Roehrig J."/>
            <person name="Ruller R."/>
            <person name="Salamov A."/>
            <person name="Salih N.S."/>
            <person name="Samson R.A."/>
            <person name="Sandor E."/>
            <person name="Sanguinetti M."/>
            <person name="Schuetze T."/>
            <person name="Sepcic K."/>
            <person name="Shelest E."/>
            <person name="Sherlock G."/>
            <person name="Sophianopoulou V."/>
            <person name="Squina F.M."/>
            <person name="Sun H."/>
            <person name="Susca A."/>
            <person name="Todd R.B."/>
            <person name="Tsang A."/>
            <person name="Unkles S.E."/>
            <person name="van de Wiele N."/>
            <person name="van Rossen-Uffink D."/>
            <person name="Oliveira J.V."/>
            <person name="Vesth T.C."/>
            <person name="Visser J."/>
            <person name="Yu J.-H."/>
            <person name="Zhou M."/>
            <person name="Andersen M.R."/>
            <person name="Archer D.B."/>
            <person name="Baker S.E."/>
            <person name="Benoit I."/>
            <person name="Brakhage A.A."/>
            <person name="Braus G.H."/>
            <person name="Fischer R."/>
            <person name="Frisvad J.C."/>
            <person name="Goldman G.H."/>
            <person name="Houbraken J."/>
            <person name="Oakley B."/>
            <person name="Pocsi I."/>
            <person name="Scazzocchio C."/>
            <person name="Seiboth B."/>
            <person name="vanKuyk P.A."/>
            <person name="Wortman J."/>
            <person name="Dyer P.S."/>
            <person name="Grigoriev I.V."/>
        </authorList>
    </citation>
    <scope>NUCLEOTIDE SEQUENCE [LARGE SCALE GENOMIC DNA]</scope>
    <source>
        <strain evidence="11">CBS 593.65</strain>
    </source>
</reference>
<feature type="transmembrane region" description="Helical" evidence="8">
    <location>
        <begin position="97"/>
        <end position="117"/>
    </location>
</feature>
<dbReference type="STRING" id="1036612.A0A1L9TG14"/>
<dbReference type="FunFam" id="1.20.1250.20:FF:000078">
    <property type="entry name" value="MFS maltose transporter, putative"/>
    <property type="match status" value="1"/>
</dbReference>
<evidence type="ECO:0000256" key="5">
    <source>
        <dbReference type="ARBA" id="ARBA00022989"/>
    </source>
</evidence>
<comment type="similarity">
    <text evidence="2 7">Belongs to the major facilitator superfamily. Sugar transporter (TC 2.A.1.1) family.</text>
</comment>
<feature type="transmembrane region" description="Helical" evidence="8">
    <location>
        <begin position="312"/>
        <end position="333"/>
    </location>
</feature>
<dbReference type="Gene3D" id="1.20.1250.20">
    <property type="entry name" value="MFS general substrate transporter like domains"/>
    <property type="match status" value="1"/>
</dbReference>
<dbReference type="RefSeq" id="XP_040702182.1">
    <property type="nucleotide sequence ID" value="XM_040843858.1"/>
</dbReference>
<dbReference type="PROSITE" id="PS50850">
    <property type="entry name" value="MFS"/>
    <property type="match status" value="1"/>
</dbReference>
<dbReference type="VEuPathDB" id="FungiDB:ASPSYDRAFT_204541"/>
<feature type="transmembrane region" description="Helical" evidence="8">
    <location>
        <begin position="12"/>
        <end position="32"/>
    </location>
</feature>
<dbReference type="GO" id="GO:0005351">
    <property type="term" value="F:carbohydrate:proton symporter activity"/>
    <property type="evidence" value="ECO:0007669"/>
    <property type="project" value="TreeGrafter"/>
</dbReference>
<dbReference type="PROSITE" id="PS00217">
    <property type="entry name" value="SUGAR_TRANSPORT_2"/>
    <property type="match status" value="1"/>
</dbReference>
<dbReference type="EMBL" id="KV878587">
    <property type="protein sequence ID" value="OJJ58376.1"/>
    <property type="molecule type" value="Genomic_DNA"/>
</dbReference>
<keyword evidence="11" id="KW-1185">Reference proteome</keyword>
<dbReference type="GO" id="GO:0016020">
    <property type="term" value="C:membrane"/>
    <property type="evidence" value="ECO:0007669"/>
    <property type="project" value="UniProtKB-SubCell"/>
</dbReference>
<feature type="transmembrane region" description="Helical" evidence="8">
    <location>
        <begin position="340"/>
        <end position="359"/>
    </location>
</feature>
<comment type="subcellular location">
    <subcellularLocation>
        <location evidence="1">Membrane</location>
        <topology evidence="1">Multi-pass membrane protein</topology>
    </subcellularLocation>
</comment>
<feature type="transmembrane region" description="Helical" evidence="8">
    <location>
        <begin position="371"/>
        <end position="395"/>
    </location>
</feature>
<evidence type="ECO:0000256" key="4">
    <source>
        <dbReference type="ARBA" id="ARBA00022692"/>
    </source>
</evidence>
<dbReference type="InterPro" id="IPR050360">
    <property type="entry name" value="MFS_Sugar_Transporters"/>
</dbReference>
<dbReference type="InterPro" id="IPR003663">
    <property type="entry name" value="Sugar/inositol_transpt"/>
</dbReference>
<dbReference type="InterPro" id="IPR005829">
    <property type="entry name" value="Sugar_transporter_CS"/>
</dbReference>
<feature type="transmembrane region" description="Helical" evidence="8">
    <location>
        <begin position="123"/>
        <end position="144"/>
    </location>
</feature>
<dbReference type="Pfam" id="PF00083">
    <property type="entry name" value="Sugar_tr"/>
    <property type="match status" value="1"/>
</dbReference>
<name>A0A1L9TG14_9EURO</name>
<feature type="domain" description="Major facilitator superfamily (MFS) profile" evidence="9">
    <location>
        <begin position="18"/>
        <end position="462"/>
    </location>
</feature>
<dbReference type="PANTHER" id="PTHR48022:SF77">
    <property type="entry name" value="MAJOR FACILITATOR SUPERFAMILY (MFS) PROFILE DOMAIN-CONTAINING PROTEIN"/>
    <property type="match status" value="1"/>
</dbReference>
<dbReference type="PRINTS" id="PR00171">
    <property type="entry name" value="SUGRTRNSPORT"/>
</dbReference>
<evidence type="ECO:0000256" key="2">
    <source>
        <dbReference type="ARBA" id="ARBA00010992"/>
    </source>
</evidence>
<keyword evidence="3 7" id="KW-0813">Transport</keyword>
<protein>
    <recommendedName>
        <fullName evidence="9">Major facilitator superfamily (MFS) profile domain-containing protein</fullName>
    </recommendedName>
</protein>
<gene>
    <name evidence="10" type="ORF">ASPSYDRAFT_204541</name>
</gene>
<feature type="transmembrane region" description="Helical" evidence="8">
    <location>
        <begin position="65"/>
        <end position="85"/>
    </location>
</feature>
<feature type="transmembrane region" description="Helical" evidence="8">
    <location>
        <begin position="407"/>
        <end position="431"/>
    </location>
</feature>
<dbReference type="AlphaFoldDB" id="A0A1L9TG14"/>
<keyword evidence="5 8" id="KW-1133">Transmembrane helix</keyword>
<evidence type="ECO:0000259" key="9">
    <source>
        <dbReference type="PROSITE" id="PS50850"/>
    </source>
</evidence>
<evidence type="ECO:0000313" key="11">
    <source>
        <dbReference type="Proteomes" id="UP000184356"/>
    </source>
</evidence>
<accession>A0A1L9TG14</accession>
<organism evidence="10 11">
    <name type="scientific">Aspergillus sydowii CBS 593.65</name>
    <dbReference type="NCBI Taxonomy" id="1036612"/>
    <lineage>
        <taxon>Eukaryota</taxon>
        <taxon>Fungi</taxon>
        <taxon>Dikarya</taxon>
        <taxon>Ascomycota</taxon>
        <taxon>Pezizomycotina</taxon>
        <taxon>Eurotiomycetes</taxon>
        <taxon>Eurotiomycetidae</taxon>
        <taxon>Eurotiales</taxon>
        <taxon>Aspergillaceae</taxon>
        <taxon>Aspergillus</taxon>
        <taxon>Aspergillus subgen. Nidulantes</taxon>
    </lineage>
</organism>
<dbReference type="InterPro" id="IPR020846">
    <property type="entry name" value="MFS_dom"/>
</dbReference>
<dbReference type="OrthoDB" id="6133115at2759"/>
<evidence type="ECO:0000256" key="8">
    <source>
        <dbReference type="SAM" id="Phobius"/>
    </source>
</evidence>
<feature type="transmembrane region" description="Helical" evidence="8">
    <location>
        <begin position="437"/>
        <end position="458"/>
    </location>
</feature>
<dbReference type="InterPro" id="IPR005828">
    <property type="entry name" value="MFS_sugar_transport-like"/>
</dbReference>
<feature type="transmembrane region" description="Helical" evidence="8">
    <location>
        <begin position="284"/>
        <end position="306"/>
    </location>
</feature>
<dbReference type="GeneID" id="63759931"/>
<dbReference type="PANTHER" id="PTHR48022">
    <property type="entry name" value="PLASTIDIC GLUCOSE TRANSPORTER 4"/>
    <property type="match status" value="1"/>
</dbReference>
<keyword evidence="4 8" id="KW-0812">Transmembrane</keyword>
<keyword evidence="6 8" id="KW-0472">Membrane</keyword>